<sequence>MECREKIGLFALCHSKKEVSEMGTALSRQRESSSPEKYNESFDGIDAVPPANQVPIIRDESYWVSETIKVEENRLYGLFGTLTSEEVDRLRLLQREIDQLKDWI</sequence>
<gene>
    <name evidence="2" type="ORF">OKIOD_LOCUS14550</name>
</gene>
<evidence type="ECO:0000313" key="2">
    <source>
        <dbReference type="EMBL" id="CAG5111481.1"/>
    </source>
</evidence>
<evidence type="ECO:0000256" key="1">
    <source>
        <dbReference type="SAM" id="MobiDB-lite"/>
    </source>
</evidence>
<feature type="region of interest" description="Disordered" evidence="1">
    <location>
        <begin position="23"/>
        <end position="46"/>
    </location>
</feature>
<feature type="compositionally biased region" description="Basic and acidic residues" evidence="1">
    <location>
        <begin position="28"/>
        <end position="40"/>
    </location>
</feature>
<reference evidence="2 3" key="1">
    <citation type="submission" date="2021-04" db="EMBL/GenBank/DDBJ databases">
        <authorList>
            <person name="Bliznina A."/>
        </authorList>
    </citation>
    <scope>NUCLEOTIDE SEQUENCE [LARGE SCALE GENOMIC DNA]</scope>
</reference>
<dbReference type="EMBL" id="OU015567">
    <property type="protein sequence ID" value="CAG5111481.1"/>
    <property type="molecule type" value="Genomic_DNA"/>
</dbReference>
<organism evidence="2 3">
    <name type="scientific">Oikopleura dioica</name>
    <name type="common">Tunicate</name>
    <dbReference type="NCBI Taxonomy" id="34765"/>
    <lineage>
        <taxon>Eukaryota</taxon>
        <taxon>Metazoa</taxon>
        <taxon>Chordata</taxon>
        <taxon>Tunicata</taxon>
        <taxon>Appendicularia</taxon>
        <taxon>Copelata</taxon>
        <taxon>Oikopleuridae</taxon>
        <taxon>Oikopleura</taxon>
    </lineage>
</organism>
<keyword evidence="3" id="KW-1185">Reference proteome</keyword>
<accession>A0ABN7T722</accession>
<protein>
    <submittedName>
        <fullName evidence="2">Oidioi.mRNA.OKI2018_I69.chr2.g5785.t1.cds</fullName>
    </submittedName>
</protein>
<dbReference type="Proteomes" id="UP001158576">
    <property type="component" value="Chromosome 2"/>
</dbReference>
<name>A0ABN7T722_OIKDI</name>
<evidence type="ECO:0000313" key="3">
    <source>
        <dbReference type="Proteomes" id="UP001158576"/>
    </source>
</evidence>
<proteinExistence type="predicted"/>